<evidence type="ECO:0000313" key="5">
    <source>
        <dbReference type="Proteomes" id="UP000675664"/>
    </source>
</evidence>
<dbReference type="Pfam" id="PF03963">
    <property type="entry name" value="FlgD"/>
    <property type="match status" value="1"/>
</dbReference>
<protein>
    <recommendedName>
        <fullName evidence="6">Flagellar basal-body rod modification protein FlgD</fullName>
    </recommendedName>
</protein>
<dbReference type="InterPro" id="IPR005648">
    <property type="entry name" value="FlgD"/>
</dbReference>
<sequence length="174" mass="18135">MSVSGINNYTASGTSGASSSGSTSGSNYLSMDDFLSLLVAQMSNQDMYNTMDDSQFISQMAQFSMIQAMTELTQASAASYGVSLIGKEVVLAQSKSDGTIDTIRGIVEGVNLYNGSTEIVVDGNAYALSSIMIVKEPDIIIPDSDVKDSSGNNTDNGTTDNGNTGGSEEDDTNV</sequence>
<reference evidence="4" key="1">
    <citation type="submission" date="2021-04" db="EMBL/GenBank/DDBJ databases">
        <title>Sinoanaerobacter chloroacetimidivorans sp. nov., an obligate anaerobic bacterium isolated from anaerobic sludge.</title>
        <authorList>
            <person name="Bao Y."/>
        </authorList>
    </citation>
    <scope>NUCLEOTIDE SEQUENCE</scope>
    <source>
        <strain evidence="4">BAD-6</strain>
    </source>
</reference>
<feature type="compositionally biased region" description="Low complexity" evidence="3">
    <location>
        <begin position="10"/>
        <end position="22"/>
    </location>
</feature>
<organism evidence="4 5">
    <name type="scientific">Sinanaerobacter chloroacetimidivorans</name>
    <dbReference type="NCBI Taxonomy" id="2818044"/>
    <lineage>
        <taxon>Bacteria</taxon>
        <taxon>Bacillati</taxon>
        <taxon>Bacillota</taxon>
        <taxon>Clostridia</taxon>
        <taxon>Peptostreptococcales</taxon>
        <taxon>Anaerovoracaceae</taxon>
        <taxon>Sinanaerobacter</taxon>
    </lineage>
</organism>
<feature type="region of interest" description="Disordered" evidence="3">
    <location>
        <begin position="143"/>
        <end position="174"/>
    </location>
</feature>
<proteinExistence type="inferred from homology"/>
<comment type="caution">
    <text evidence="4">The sequence shown here is derived from an EMBL/GenBank/DDBJ whole genome shotgun (WGS) entry which is preliminary data.</text>
</comment>
<dbReference type="RefSeq" id="WP_227017664.1">
    <property type="nucleotide sequence ID" value="NZ_JAGSND010000003.1"/>
</dbReference>
<evidence type="ECO:0000256" key="1">
    <source>
        <dbReference type="ARBA" id="ARBA00010577"/>
    </source>
</evidence>
<evidence type="ECO:0000256" key="3">
    <source>
        <dbReference type="SAM" id="MobiDB-lite"/>
    </source>
</evidence>
<reference evidence="4" key="2">
    <citation type="submission" date="2021-04" db="EMBL/GenBank/DDBJ databases">
        <authorList>
            <person name="Liu J."/>
        </authorList>
    </citation>
    <scope>NUCLEOTIDE SEQUENCE</scope>
    <source>
        <strain evidence="4">BAD-6</strain>
    </source>
</reference>
<dbReference type="AlphaFoldDB" id="A0A8J8B0U8"/>
<gene>
    <name evidence="4" type="ORF">KCX82_06605</name>
</gene>
<evidence type="ECO:0000256" key="2">
    <source>
        <dbReference type="ARBA" id="ARBA00022795"/>
    </source>
</evidence>
<feature type="compositionally biased region" description="Low complexity" evidence="3">
    <location>
        <begin position="149"/>
        <end position="162"/>
    </location>
</feature>
<dbReference type="Proteomes" id="UP000675664">
    <property type="component" value="Unassembled WGS sequence"/>
</dbReference>
<dbReference type="GO" id="GO:0044781">
    <property type="term" value="P:bacterial-type flagellum organization"/>
    <property type="evidence" value="ECO:0007669"/>
    <property type="project" value="UniProtKB-KW"/>
</dbReference>
<dbReference type="EMBL" id="JAGSND010000003">
    <property type="protein sequence ID" value="MBR0597534.1"/>
    <property type="molecule type" value="Genomic_DNA"/>
</dbReference>
<keyword evidence="2" id="KW-1005">Bacterial flagellum biogenesis</keyword>
<name>A0A8J8B0U8_9FIRM</name>
<evidence type="ECO:0000313" key="4">
    <source>
        <dbReference type="EMBL" id="MBR0597534.1"/>
    </source>
</evidence>
<keyword evidence="5" id="KW-1185">Reference proteome</keyword>
<evidence type="ECO:0008006" key="6">
    <source>
        <dbReference type="Google" id="ProtNLM"/>
    </source>
</evidence>
<feature type="region of interest" description="Disordered" evidence="3">
    <location>
        <begin position="1"/>
        <end position="22"/>
    </location>
</feature>
<accession>A0A8J8B0U8</accession>
<comment type="similarity">
    <text evidence="1">Belongs to the FlgD family.</text>
</comment>